<dbReference type="Proteomes" id="UP000179797">
    <property type="component" value="Unassembled WGS sequence"/>
</dbReference>
<gene>
    <name evidence="1" type="ORF">NH26_07920</name>
</gene>
<organism evidence="1 2">
    <name type="scientific">Flammeovirga pacifica</name>
    <dbReference type="NCBI Taxonomy" id="915059"/>
    <lineage>
        <taxon>Bacteria</taxon>
        <taxon>Pseudomonadati</taxon>
        <taxon>Bacteroidota</taxon>
        <taxon>Cytophagia</taxon>
        <taxon>Cytophagales</taxon>
        <taxon>Flammeovirgaceae</taxon>
        <taxon>Flammeovirga</taxon>
    </lineage>
</organism>
<reference evidence="1 2" key="1">
    <citation type="journal article" date="2012" name="Int. J. Syst. Evol. Microbiol.">
        <title>Flammeovirga pacifica sp. nov., isolated from deep-sea sediment.</title>
        <authorList>
            <person name="Xu H."/>
            <person name="Fu Y."/>
            <person name="Yang N."/>
            <person name="Ding Z."/>
            <person name="Lai Q."/>
            <person name="Zeng R."/>
        </authorList>
    </citation>
    <scope>NUCLEOTIDE SEQUENCE [LARGE SCALE GENOMIC DNA]</scope>
    <source>
        <strain evidence="2">DSM 24597 / LMG 26175 / WPAGA1</strain>
    </source>
</reference>
<protein>
    <submittedName>
        <fullName evidence="1">Uncharacterized protein</fullName>
    </submittedName>
</protein>
<evidence type="ECO:0000313" key="2">
    <source>
        <dbReference type="Proteomes" id="UP000179797"/>
    </source>
</evidence>
<evidence type="ECO:0000313" key="1">
    <source>
        <dbReference type="EMBL" id="OHX66285.1"/>
    </source>
</evidence>
<proteinExistence type="predicted"/>
<comment type="caution">
    <text evidence="1">The sequence shown here is derived from an EMBL/GenBank/DDBJ whole genome shotgun (WGS) entry which is preliminary data.</text>
</comment>
<name>A0A1S1YZJ0_FLAPC</name>
<sequence>MSQEEEQKGFFSRFVNNIEDYINNLVTLDVKTVVGDFRVEGEKNEVIKKENSEFKVMSSEIHLLKGDITSKVSEELIQDKYAWVRDFHAQKEAHGHKIINDNIKAIYSLFELYQKTKGVDVPNVASNVFTQPQIASSTAAYTASEAAFNPMEAVVAPPTLEAPATSHPEIADVPAEEAIDFEAPADDFNQIAEEGDDSKQ</sequence>
<keyword evidence="2" id="KW-1185">Reference proteome</keyword>
<accession>A0A1S1YZJ0</accession>
<dbReference type="STRING" id="915059.NH26_07920"/>
<dbReference type="RefSeq" id="WP_071397120.1">
    <property type="nucleotide sequence ID" value="NZ_JRYR02000001.1"/>
</dbReference>
<dbReference type="AlphaFoldDB" id="A0A1S1YZJ0"/>
<dbReference type="EMBL" id="JRYR02000001">
    <property type="protein sequence ID" value="OHX66285.1"/>
    <property type="molecule type" value="Genomic_DNA"/>
</dbReference>